<accession>A0AB36BIX3</accession>
<organism evidence="1 2">
    <name type="scientific">Staphylococcus warneri</name>
    <dbReference type="NCBI Taxonomy" id="1292"/>
    <lineage>
        <taxon>Bacteria</taxon>
        <taxon>Bacillati</taxon>
        <taxon>Bacillota</taxon>
        <taxon>Bacilli</taxon>
        <taxon>Bacillales</taxon>
        <taxon>Staphylococcaceae</taxon>
        <taxon>Staphylococcus</taxon>
    </lineage>
</organism>
<evidence type="ECO:0000313" key="1">
    <source>
        <dbReference type="EMBL" id="NBH31803.1"/>
    </source>
</evidence>
<comment type="caution">
    <text evidence="1">The sequence shown here is derived from an EMBL/GenBank/DDBJ whole genome shotgun (WGS) entry which is preliminary data.</text>
</comment>
<name>A0AB36BIX3_STAWA</name>
<dbReference type="AlphaFoldDB" id="A0AB36BIX3"/>
<dbReference type="RefSeq" id="WP_160175670.1">
    <property type="nucleotide sequence ID" value="NZ_QXWP01000015.1"/>
</dbReference>
<protein>
    <submittedName>
        <fullName evidence="1">Uncharacterized protein</fullName>
    </submittedName>
</protein>
<gene>
    <name evidence="1" type="ORF">D3Z30_12755</name>
</gene>
<proteinExistence type="predicted"/>
<sequence length="95" mass="11154">MTQVKQALLIFTNKDLTAMEVGFLQIQKTGKQYEVYYQNYDNGKGAFMVRKDKKDMNLNDLLSTEDIERVQSAFNLKRWNNGSMYLNVNLYGWGR</sequence>
<evidence type="ECO:0000313" key="2">
    <source>
        <dbReference type="Proteomes" id="UP000481807"/>
    </source>
</evidence>
<reference evidence="1 2" key="1">
    <citation type="submission" date="2018-08" db="EMBL/GenBank/DDBJ databases">
        <title>Murine metabolic-syndrome-specific gut microbial biobank.</title>
        <authorList>
            <person name="Liu C."/>
        </authorList>
    </citation>
    <scope>NUCLEOTIDE SEQUENCE [LARGE SCALE GENOMIC DNA]</scope>
    <source>
        <strain evidence="1 2">1XD21-27</strain>
    </source>
</reference>
<dbReference type="Proteomes" id="UP000481807">
    <property type="component" value="Unassembled WGS sequence"/>
</dbReference>
<dbReference type="EMBL" id="QXWP01000015">
    <property type="protein sequence ID" value="NBH31803.1"/>
    <property type="molecule type" value="Genomic_DNA"/>
</dbReference>